<sequence length="88" mass="9584">MYDCIIVFINESSFKAPSCGTGLAGTAQTFSFPPPLPGRFDFCLSFLCIKLGIHRRTVPQYLKTIAPHHASLKPLNLDGSFTVTPVPS</sequence>
<dbReference type="AlphaFoldDB" id="A0A4Y2TFT5"/>
<name>A0A4Y2TFT5_ARAVE</name>
<organism evidence="1 2">
    <name type="scientific">Araneus ventricosus</name>
    <name type="common">Orbweaver spider</name>
    <name type="synonym">Epeira ventricosa</name>
    <dbReference type="NCBI Taxonomy" id="182803"/>
    <lineage>
        <taxon>Eukaryota</taxon>
        <taxon>Metazoa</taxon>
        <taxon>Ecdysozoa</taxon>
        <taxon>Arthropoda</taxon>
        <taxon>Chelicerata</taxon>
        <taxon>Arachnida</taxon>
        <taxon>Araneae</taxon>
        <taxon>Araneomorphae</taxon>
        <taxon>Entelegynae</taxon>
        <taxon>Araneoidea</taxon>
        <taxon>Araneidae</taxon>
        <taxon>Araneus</taxon>
    </lineage>
</organism>
<evidence type="ECO:0000313" key="2">
    <source>
        <dbReference type="Proteomes" id="UP000499080"/>
    </source>
</evidence>
<protein>
    <submittedName>
        <fullName evidence="1">Uncharacterized protein</fullName>
    </submittedName>
</protein>
<gene>
    <name evidence="1" type="ORF">AVEN_214308_1</name>
</gene>
<dbReference type="EMBL" id="BGPR01028360">
    <property type="protein sequence ID" value="GBN99478.1"/>
    <property type="molecule type" value="Genomic_DNA"/>
</dbReference>
<dbReference type="Proteomes" id="UP000499080">
    <property type="component" value="Unassembled WGS sequence"/>
</dbReference>
<evidence type="ECO:0000313" key="1">
    <source>
        <dbReference type="EMBL" id="GBN99478.1"/>
    </source>
</evidence>
<proteinExistence type="predicted"/>
<comment type="caution">
    <text evidence="1">The sequence shown here is derived from an EMBL/GenBank/DDBJ whole genome shotgun (WGS) entry which is preliminary data.</text>
</comment>
<reference evidence="1 2" key="1">
    <citation type="journal article" date="2019" name="Sci. Rep.">
        <title>Orb-weaving spider Araneus ventricosus genome elucidates the spidroin gene catalogue.</title>
        <authorList>
            <person name="Kono N."/>
            <person name="Nakamura H."/>
            <person name="Ohtoshi R."/>
            <person name="Moran D.A.P."/>
            <person name="Shinohara A."/>
            <person name="Yoshida Y."/>
            <person name="Fujiwara M."/>
            <person name="Mori M."/>
            <person name="Tomita M."/>
            <person name="Arakawa K."/>
        </authorList>
    </citation>
    <scope>NUCLEOTIDE SEQUENCE [LARGE SCALE GENOMIC DNA]</scope>
</reference>
<keyword evidence="2" id="KW-1185">Reference proteome</keyword>
<accession>A0A4Y2TFT5</accession>